<evidence type="ECO:0000259" key="1">
    <source>
        <dbReference type="PROSITE" id="PS51918"/>
    </source>
</evidence>
<dbReference type="CDD" id="cd01335">
    <property type="entry name" value="Radical_SAM"/>
    <property type="match status" value="1"/>
</dbReference>
<sequence>MLLEHNAIIKDIRKVDLRFASCYPNLYRSAMSSLGFHIIYDFLNSREDIYCERVVYPHSKSLETGTVLKDFDIVSFSLQYEQDYINVLKMLKQGGIPLQKEDRNSKHPLIIAGGPCASSNPLPMSRFIDLFVVGEAEVILDNLLDVYLDLDNPKANLDAFLEIEGVYLPDHPVKMVTVPDLMDACHPIRQVVPETDEKEYIPAFGRAFLLEVSRGCTRGCRFCMAGCIYRPRREMPIKELLKIAERGGNATGLNKIALIGAAVSDHSKMEELCQGLHERGFQVTTPSLRIESVTDNLLEILKLSGLKTITIAPESIWKVRKAANKSITDELIKDTINTAFKHNLNVKLYFMLGLPTENQTDIECLGKYIKELIKMGKRKNQVRISVNPFIPKPHTPFQWEGFNLDELKFKIKYIDSHINLRSFKIENPKTAFIQYILSMGGRELGDLLERSLTEKVSIREWSKFAHKWDMNEELPWKNIDVGIKDEFLKKEYKKAINGNLTPWCEEFGCYNCGACNKQSN</sequence>
<dbReference type="GO" id="GO:0003824">
    <property type="term" value="F:catalytic activity"/>
    <property type="evidence" value="ECO:0007669"/>
    <property type="project" value="InterPro"/>
</dbReference>
<keyword evidence="3" id="KW-1185">Reference proteome</keyword>
<dbReference type="SFLD" id="SFLDG01082">
    <property type="entry name" value="B12-binding_domain_containing"/>
    <property type="match status" value="1"/>
</dbReference>
<dbReference type="Pfam" id="PF19864">
    <property type="entry name" value="Radical_SAM_N2"/>
    <property type="match status" value="1"/>
</dbReference>
<dbReference type="InterPro" id="IPR058240">
    <property type="entry name" value="rSAM_sf"/>
</dbReference>
<evidence type="ECO:0000313" key="2">
    <source>
        <dbReference type="EMBL" id="MBZ2166160.1"/>
    </source>
</evidence>
<reference evidence="3" key="1">
    <citation type="journal article" date="2022" name="Microbiol. Resour. Announc.">
        <title>Draft Genome Sequence of a Methanogenic Archaeon from West Spitsbergen Permafrost.</title>
        <authorList>
            <person name="Trubitsyn V."/>
            <person name="Rivkina E."/>
            <person name="Shcherbakova V."/>
        </authorList>
    </citation>
    <scope>NUCLEOTIDE SEQUENCE [LARGE SCALE GENOMIC DNA]</scope>
    <source>
        <strain evidence="3">VT</strain>
    </source>
</reference>
<evidence type="ECO:0000313" key="3">
    <source>
        <dbReference type="Proteomes" id="UP000825933"/>
    </source>
</evidence>
<dbReference type="InterPro" id="IPR023404">
    <property type="entry name" value="rSAM_horseshoe"/>
</dbReference>
<dbReference type="GO" id="GO:0051536">
    <property type="term" value="F:iron-sulfur cluster binding"/>
    <property type="evidence" value="ECO:0007669"/>
    <property type="project" value="InterPro"/>
</dbReference>
<dbReference type="Gene3D" id="3.80.30.20">
    <property type="entry name" value="tm_1862 like domain"/>
    <property type="match status" value="1"/>
</dbReference>
<dbReference type="InterPro" id="IPR045784">
    <property type="entry name" value="Radical_SAM_N2"/>
</dbReference>
<name>A0A8T5UYA4_9EURY</name>
<organism evidence="2 3">
    <name type="scientific">Methanobacterium spitsbergense</name>
    <dbReference type="NCBI Taxonomy" id="2874285"/>
    <lineage>
        <taxon>Archaea</taxon>
        <taxon>Methanobacteriati</taxon>
        <taxon>Methanobacteriota</taxon>
        <taxon>Methanomada group</taxon>
        <taxon>Methanobacteria</taxon>
        <taxon>Methanobacteriales</taxon>
        <taxon>Methanobacteriaceae</taxon>
        <taxon>Methanobacterium</taxon>
    </lineage>
</organism>
<dbReference type="Pfam" id="PF04055">
    <property type="entry name" value="Radical_SAM"/>
    <property type="match status" value="1"/>
</dbReference>
<dbReference type="SMART" id="SM00729">
    <property type="entry name" value="Elp3"/>
    <property type="match status" value="1"/>
</dbReference>
<dbReference type="PANTHER" id="PTHR42731">
    <property type="entry name" value="SLL1084 PROTEIN"/>
    <property type="match status" value="1"/>
</dbReference>
<dbReference type="Proteomes" id="UP000825933">
    <property type="component" value="Unassembled WGS sequence"/>
</dbReference>
<dbReference type="SUPFAM" id="SSF102114">
    <property type="entry name" value="Radical SAM enzymes"/>
    <property type="match status" value="1"/>
</dbReference>
<dbReference type="PANTHER" id="PTHR42731:SF1">
    <property type="entry name" value="RADICAL SAM DOMAIN PROTEIN"/>
    <property type="match status" value="1"/>
</dbReference>
<dbReference type="PROSITE" id="PS51918">
    <property type="entry name" value="RADICAL_SAM"/>
    <property type="match status" value="1"/>
</dbReference>
<comment type="caution">
    <text evidence="2">The sequence shown here is derived from an EMBL/GenBank/DDBJ whole genome shotgun (WGS) entry which is preliminary data.</text>
</comment>
<feature type="domain" description="Radical SAM core" evidence="1">
    <location>
        <begin position="202"/>
        <end position="429"/>
    </location>
</feature>
<dbReference type="EMBL" id="JAIOUQ010000009">
    <property type="protein sequence ID" value="MBZ2166160.1"/>
    <property type="molecule type" value="Genomic_DNA"/>
</dbReference>
<gene>
    <name evidence="2" type="ORF">K8N75_08930</name>
</gene>
<accession>A0A8T5UYA4</accession>
<dbReference type="InterPro" id="IPR006638">
    <property type="entry name" value="Elp3/MiaA/NifB-like_rSAM"/>
</dbReference>
<dbReference type="AlphaFoldDB" id="A0A8T5UYA4"/>
<dbReference type="SFLD" id="SFLDS00029">
    <property type="entry name" value="Radical_SAM"/>
    <property type="match status" value="1"/>
</dbReference>
<dbReference type="CDD" id="cd02065">
    <property type="entry name" value="B12-binding_like"/>
    <property type="match status" value="1"/>
</dbReference>
<proteinExistence type="predicted"/>
<dbReference type="RefSeq" id="WP_223791725.1">
    <property type="nucleotide sequence ID" value="NZ_JAIOUQ010000009.1"/>
</dbReference>
<protein>
    <submittedName>
        <fullName evidence="2">Radical SAM protein</fullName>
    </submittedName>
</protein>
<dbReference type="InterPro" id="IPR007197">
    <property type="entry name" value="rSAM"/>
</dbReference>